<keyword evidence="4" id="KW-1185">Reference proteome</keyword>
<dbReference type="InterPro" id="IPR005232">
    <property type="entry name" value="LarE"/>
</dbReference>
<dbReference type="eggNOG" id="COG1606">
    <property type="taxonomic scope" value="Bacteria"/>
</dbReference>
<proteinExistence type="predicted"/>
<evidence type="ECO:0000313" key="3">
    <source>
        <dbReference type="EMBL" id="ERT60402.1"/>
    </source>
</evidence>
<evidence type="ECO:0000313" key="4">
    <source>
        <dbReference type="Proteomes" id="UP000017090"/>
    </source>
</evidence>
<feature type="domain" description="NAD/GMP synthase" evidence="2">
    <location>
        <begin position="24"/>
        <end position="82"/>
    </location>
</feature>
<organism evidence="3 4">
    <name type="scientific">Megasphaera vaginalis</name>
    <name type="common">ex Srinivasan et al. 2021</name>
    <dbReference type="NCBI Taxonomy" id="1111454"/>
    <lineage>
        <taxon>Bacteria</taxon>
        <taxon>Bacillati</taxon>
        <taxon>Bacillota</taxon>
        <taxon>Negativicutes</taxon>
        <taxon>Veillonellales</taxon>
        <taxon>Veillonellaceae</taxon>
        <taxon>Megasphaera</taxon>
    </lineage>
</organism>
<comment type="caution">
    <text evidence="3">The sequence shown here is derived from an EMBL/GenBank/DDBJ whole genome shotgun (WGS) entry which is preliminary data.</text>
</comment>
<name>U7ULV1_9FIRM</name>
<dbReference type="GO" id="GO:0016783">
    <property type="term" value="F:sulfurtransferase activity"/>
    <property type="evidence" value="ECO:0007669"/>
    <property type="project" value="InterPro"/>
</dbReference>
<evidence type="ECO:0000256" key="1">
    <source>
        <dbReference type="PIRSR" id="PIRSR006661-1"/>
    </source>
</evidence>
<dbReference type="PANTHER" id="PTHR43169">
    <property type="entry name" value="EXSB FAMILY PROTEIN"/>
    <property type="match status" value="1"/>
</dbReference>
<dbReference type="Gene3D" id="3.40.50.620">
    <property type="entry name" value="HUPs"/>
    <property type="match status" value="1"/>
</dbReference>
<accession>U7ULV1</accession>
<dbReference type="InterPro" id="IPR052188">
    <property type="entry name" value="Ni-pincer_cofactor_biosynth"/>
</dbReference>
<dbReference type="InterPro" id="IPR014729">
    <property type="entry name" value="Rossmann-like_a/b/a_fold"/>
</dbReference>
<dbReference type="STRING" id="1111454.HMPREF1250_0307"/>
<dbReference type="GO" id="GO:0006163">
    <property type="term" value="P:purine nucleotide metabolic process"/>
    <property type="evidence" value="ECO:0007669"/>
    <property type="project" value="UniProtKB-ARBA"/>
</dbReference>
<protein>
    <submittedName>
        <fullName evidence="3">TIGR00268 family protein</fullName>
    </submittedName>
</protein>
<dbReference type="AlphaFoldDB" id="U7ULV1"/>
<dbReference type="PATRIC" id="fig|1111454.3.peg.913"/>
<dbReference type="PIRSF" id="PIRSF006661">
    <property type="entry name" value="PP-lp_UCP006661"/>
    <property type="match status" value="1"/>
</dbReference>
<dbReference type="CDD" id="cd01990">
    <property type="entry name" value="LarE-like"/>
    <property type="match status" value="1"/>
</dbReference>
<reference evidence="3 4" key="1">
    <citation type="submission" date="2013-09" db="EMBL/GenBank/DDBJ databases">
        <authorList>
            <person name="Durkin A.S."/>
            <person name="Haft D.R."/>
            <person name="McCorrison J."/>
            <person name="Torralba M."/>
            <person name="Gillis M."/>
            <person name="Haft D.H."/>
            <person name="Methe B."/>
            <person name="Sutton G."/>
            <person name="Nelson K.E."/>
        </authorList>
    </citation>
    <scope>NUCLEOTIDE SEQUENCE [LARGE SCALE GENOMIC DNA]</scope>
    <source>
        <strain evidence="3 4">BV3C16-1</strain>
    </source>
</reference>
<dbReference type="RefSeq" id="WP_023053404.1">
    <property type="nucleotide sequence ID" value="NZ_AWXA01000024.1"/>
</dbReference>
<dbReference type="Proteomes" id="UP000017090">
    <property type="component" value="Unassembled WGS sequence"/>
</dbReference>
<dbReference type="EMBL" id="AWXA01000024">
    <property type="protein sequence ID" value="ERT60402.1"/>
    <property type="molecule type" value="Genomic_DNA"/>
</dbReference>
<dbReference type="Pfam" id="PF02540">
    <property type="entry name" value="NAD_synthase"/>
    <property type="match status" value="1"/>
</dbReference>
<dbReference type="NCBIfam" id="TIGR00268">
    <property type="entry name" value="ATP-dependent sacrificial sulfur transferase LarE"/>
    <property type="match status" value="1"/>
</dbReference>
<dbReference type="InterPro" id="IPR022310">
    <property type="entry name" value="NAD/GMP_synthase"/>
</dbReference>
<feature type="active site" description="Nucleophile and sulfur donor" evidence="1">
    <location>
        <position position="183"/>
    </location>
</feature>
<dbReference type="PANTHER" id="PTHR43169:SF2">
    <property type="entry name" value="NAD_GMP SYNTHASE DOMAIN-CONTAINING PROTEIN"/>
    <property type="match status" value="1"/>
</dbReference>
<evidence type="ECO:0000259" key="2">
    <source>
        <dbReference type="Pfam" id="PF02540"/>
    </source>
</evidence>
<gene>
    <name evidence="3" type="ORF">HMPREF1250_0307</name>
</gene>
<sequence>MILLLTEEIKRKFEYLQCILRSMGSVIVGFSGGVDSTFLAYTAHAVLGDKALAITAVSPTLPQREAAAAEKMAKTIGIRHLAVASREFENGDFVANPQDRCYHCKKIRFSALVDMAAEKGYEWVIDGGNVDDLRDYRPGMAALKELADHVRSPMIEAQLTKADIRLLSRAFGLETWNKQSAACLASRIPYGVELTPERLQQIDRAEQALLPYIRGALRVRYHGDVARIEAGPDEFPAVLAQRQDIVAAVRKAGFTYVALDLNGYEMGSLNELIHTTEG</sequence>
<dbReference type="SUPFAM" id="SSF52402">
    <property type="entry name" value="Adenine nucleotide alpha hydrolases-like"/>
    <property type="match status" value="1"/>
</dbReference>